<evidence type="ECO:0000313" key="3">
    <source>
        <dbReference type="EMBL" id="PQJ12263.1"/>
    </source>
</evidence>
<comment type="caution">
    <text evidence="3">The sequence shown here is derived from an EMBL/GenBank/DDBJ whole genome shotgun (WGS) entry which is preliminary data.</text>
</comment>
<accession>A0A2S7SZ81</accession>
<dbReference type="Gene3D" id="3.10.129.10">
    <property type="entry name" value="Hotdog Thioesterase"/>
    <property type="match status" value="1"/>
</dbReference>
<evidence type="ECO:0000256" key="2">
    <source>
        <dbReference type="ARBA" id="ARBA00022801"/>
    </source>
</evidence>
<dbReference type="GO" id="GO:0047617">
    <property type="term" value="F:fatty acyl-CoA hydrolase activity"/>
    <property type="evidence" value="ECO:0007669"/>
    <property type="project" value="TreeGrafter"/>
</dbReference>
<dbReference type="SUPFAM" id="SSF54637">
    <property type="entry name" value="Thioesterase/thiol ester dehydrase-isomerase"/>
    <property type="match status" value="1"/>
</dbReference>
<dbReference type="InterPro" id="IPR050563">
    <property type="entry name" value="4-hydroxybenzoyl-CoA_TE"/>
</dbReference>
<name>A0A2S7SZ81_9BACT</name>
<evidence type="ECO:0000313" key="4">
    <source>
        <dbReference type="Proteomes" id="UP000239872"/>
    </source>
</evidence>
<dbReference type="Proteomes" id="UP000239872">
    <property type="component" value="Unassembled WGS sequence"/>
</dbReference>
<keyword evidence="2" id="KW-0378">Hydrolase</keyword>
<protein>
    <submittedName>
        <fullName evidence="3">Esterase</fullName>
    </submittedName>
</protein>
<reference evidence="3 4" key="1">
    <citation type="submission" date="2018-01" db="EMBL/GenBank/DDBJ databases">
        <title>A novel member of the phylum Bacteroidetes isolated from glacier ice.</title>
        <authorList>
            <person name="Liu Q."/>
            <person name="Xin Y.-H."/>
        </authorList>
    </citation>
    <scope>NUCLEOTIDE SEQUENCE [LARGE SCALE GENOMIC DNA]</scope>
    <source>
        <strain evidence="3 4">RB1R16</strain>
    </source>
</reference>
<dbReference type="EMBL" id="PPSL01000001">
    <property type="protein sequence ID" value="PQJ12263.1"/>
    <property type="molecule type" value="Genomic_DNA"/>
</dbReference>
<comment type="similarity">
    <text evidence="1">Belongs to the 4-hydroxybenzoyl-CoA thioesterase family.</text>
</comment>
<proteinExistence type="inferred from homology"/>
<sequence length="149" mass="16471">MARVKIKFPDTKELYIATIPVRIGDINYGNHVGNDAILSIVHEARMLMLKAYGYTELNAAGTSLIMADVMIAYKGEAFYGDTLTIKIYAEELGTVSFDLLYHITTIRNGVVKDIAHCKTGMACFNYDTRKTAAITDDLRALLTGNAKQN</sequence>
<dbReference type="CDD" id="cd00586">
    <property type="entry name" value="4HBT"/>
    <property type="match status" value="1"/>
</dbReference>
<dbReference type="RefSeq" id="WP_105037147.1">
    <property type="nucleotide sequence ID" value="NZ_PPSL01000001.1"/>
</dbReference>
<dbReference type="Pfam" id="PF13279">
    <property type="entry name" value="4HBT_2"/>
    <property type="match status" value="1"/>
</dbReference>
<evidence type="ECO:0000256" key="1">
    <source>
        <dbReference type="ARBA" id="ARBA00005953"/>
    </source>
</evidence>
<keyword evidence="4" id="KW-1185">Reference proteome</keyword>
<dbReference type="AlphaFoldDB" id="A0A2S7SZ81"/>
<dbReference type="InterPro" id="IPR029069">
    <property type="entry name" value="HotDog_dom_sf"/>
</dbReference>
<dbReference type="OrthoDB" id="333038at2"/>
<organism evidence="3 4">
    <name type="scientific">Flavipsychrobacter stenotrophus</name>
    <dbReference type="NCBI Taxonomy" id="2077091"/>
    <lineage>
        <taxon>Bacteria</taxon>
        <taxon>Pseudomonadati</taxon>
        <taxon>Bacteroidota</taxon>
        <taxon>Chitinophagia</taxon>
        <taxon>Chitinophagales</taxon>
        <taxon>Chitinophagaceae</taxon>
        <taxon>Flavipsychrobacter</taxon>
    </lineage>
</organism>
<dbReference type="PANTHER" id="PTHR31793">
    <property type="entry name" value="4-HYDROXYBENZOYL-COA THIOESTERASE FAMILY MEMBER"/>
    <property type="match status" value="1"/>
</dbReference>
<dbReference type="PANTHER" id="PTHR31793:SF27">
    <property type="entry name" value="NOVEL THIOESTERASE SUPERFAMILY DOMAIN AND SAPOSIN A-TYPE DOMAIN CONTAINING PROTEIN (0610012H03RIK)"/>
    <property type="match status" value="1"/>
</dbReference>
<gene>
    <name evidence="3" type="ORF">CJD36_000455</name>
</gene>